<evidence type="ECO:0000313" key="2">
    <source>
        <dbReference type="Proteomes" id="UP000038802"/>
    </source>
</evidence>
<proteinExistence type="predicted"/>
<organism evidence="1 2">
    <name type="scientific">Mycobacterium tuberculosis</name>
    <dbReference type="NCBI Taxonomy" id="1773"/>
    <lineage>
        <taxon>Bacteria</taxon>
        <taxon>Bacillati</taxon>
        <taxon>Actinomycetota</taxon>
        <taxon>Actinomycetes</taxon>
        <taxon>Mycobacteriales</taxon>
        <taxon>Mycobacteriaceae</taxon>
        <taxon>Mycobacterium</taxon>
        <taxon>Mycobacterium tuberculosis complex</taxon>
    </lineage>
</organism>
<dbReference type="Proteomes" id="UP000038802">
    <property type="component" value="Unassembled WGS sequence"/>
</dbReference>
<reference evidence="2" key="1">
    <citation type="submission" date="2015-03" db="EMBL/GenBank/DDBJ databases">
        <authorList>
            <consortium name="Pathogen Informatics"/>
        </authorList>
    </citation>
    <scope>NUCLEOTIDE SEQUENCE [LARGE SCALE GENOMIC DNA]</scope>
    <source>
        <strain evidence="2">K00500041</strain>
    </source>
</reference>
<evidence type="ECO:0000313" key="1">
    <source>
        <dbReference type="EMBL" id="COX02156.1"/>
    </source>
</evidence>
<gene>
    <name evidence="1" type="ORF">ERS007703_04636</name>
</gene>
<sequence length="110" mass="12273">MATARKSRGWVPRYCTSARRCQPRNGGLKVALTGCKTPHPPSLRTEFARSLPSRNREVAAVKCSMATLFGAGPTSHRVDSASTRRVTRTFAWWTQSQRITVPLRGARDHH</sequence>
<protein>
    <submittedName>
        <fullName evidence="1">Uncharacterized protein</fullName>
    </submittedName>
</protein>
<accession>A0A0U0SNP2</accession>
<dbReference type="AlphaFoldDB" id="A0A0U0SNP2"/>
<dbReference type="EMBL" id="CSAE01000868">
    <property type="protein sequence ID" value="COX02156.1"/>
    <property type="molecule type" value="Genomic_DNA"/>
</dbReference>
<name>A0A0U0SNP2_MYCTX</name>